<dbReference type="InterPro" id="IPR006179">
    <property type="entry name" value="5_nucleotidase/apyrase"/>
</dbReference>
<dbReference type="PANTHER" id="PTHR11575">
    <property type="entry name" value="5'-NUCLEOTIDASE-RELATED"/>
    <property type="match status" value="1"/>
</dbReference>
<dbReference type="PANTHER" id="PTHR11575:SF24">
    <property type="entry name" value="5'-NUCLEOTIDASE"/>
    <property type="match status" value="1"/>
</dbReference>
<accession>A0A7D5LCB9</accession>
<dbReference type="OrthoDB" id="21342at2157"/>
<dbReference type="KEGG" id="halu:HUG12_18055"/>
<gene>
    <name evidence="4" type="ORF">HUG12_18055</name>
</gene>
<dbReference type="SUPFAM" id="SSF56300">
    <property type="entry name" value="Metallo-dependent phosphatases"/>
    <property type="match status" value="1"/>
</dbReference>
<dbReference type="GO" id="GO:0009166">
    <property type="term" value="P:nucleotide catabolic process"/>
    <property type="evidence" value="ECO:0007669"/>
    <property type="project" value="InterPro"/>
</dbReference>
<feature type="domain" description="Calcineurin-like phosphoesterase" evidence="2">
    <location>
        <begin position="6"/>
        <end position="199"/>
    </location>
</feature>
<evidence type="ECO:0000259" key="2">
    <source>
        <dbReference type="Pfam" id="PF00149"/>
    </source>
</evidence>
<evidence type="ECO:0000313" key="5">
    <source>
        <dbReference type="Proteomes" id="UP000509626"/>
    </source>
</evidence>
<evidence type="ECO:0000313" key="4">
    <source>
        <dbReference type="EMBL" id="QLG63526.1"/>
    </source>
</evidence>
<dbReference type="GeneID" id="56039404"/>
<dbReference type="Proteomes" id="UP000509626">
    <property type="component" value="Chromosome"/>
</dbReference>
<keyword evidence="1" id="KW-0732">Signal</keyword>
<dbReference type="GO" id="GO:0016787">
    <property type="term" value="F:hydrolase activity"/>
    <property type="evidence" value="ECO:0007669"/>
    <property type="project" value="InterPro"/>
</dbReference>
<dbReference type="Gene3D" id="3.90.780.10">
    <property type="entry name" value="5'-Nucleotidase, C-terminal domain"/>
    <property type="match status" value="1"/>
</dbReference>
<dbReference type="AlphaFoldDB" id="A0A7D5LCB9"/>
<proteinExistence type="predicted"/>
<dbReference type="Pfam" id="PF00149">
    <property type="entry name" value="Metallophos"/>
    <property type="match status" value="1"/>
</dbReference>
<evidence type="ECO:0000259" key="3">
    <source>
        <dbReference type="Pfam" id="PF02872"/>
    </source>
</evidence>
<dbReference type="EMBL" id="CP058579">
    <property type="protein sequence ID" value="QLG63526.1"/>
    <property type="molecule type" value="Genomic_DNA"/>
</dbReference>
<name>A0A7D5LCB9_9EURY</name>
<evidence type="ECO:0000256" key="1">
    <source>
        <dbReference type="ARBA" id="ARBA00022729"/>
    </source>
</evidence>
<dbReference type="RefSeq" id="WP_179270110.1">
    <property type="nucleotide sequence ID" value="NZ_CP058579.1"/>
</dbReference>
<dbReference type="Pfam" id="PF02872">
    <property type="entry name" value="5_nucleotid_C"/>
    <property type="match status" value="1"/>
</dbReference>
<protein>
    <submittedName>
        <fullName evidence="4">5'-nucleotidase C-terminal domain-containing protein</fullName>
    </submittedName>
</protein>
<keyword evidence="5" id="KW-1185">Reference proteome</keyword>
<dbReference type="InterPro" id="IPR029052">
    <property type="entry name" value="Metallo-depent_PP-like"/>
</dbReference>
<feature type="domain" description="5'-Nucleotidase C-terminal" evidence="3">
    <location>
        <begin position="273"/>
        <end position="385"/>
    </location>
</feature>
<reference evidence="4 5" key="1">
    <citation type="submission" date="2020-06" db="EMBL/GenBank/DDBJ databases">
        <title>NJ-3-1, isolated from saline soil.</title>
        <authorList>
            <person name="Cui H.L."/>
            <person name="Shi X."/>
        </authorList>
    </citation>
    <scope>NUCLEOTIDE SEQUENCE [LARGE SCALE GENOMIC DNA]</scope>
    <source>
        <strain evidence="4 5">NJ-3-1</strain>
    </source>
</reference>
<dbReference type="InterPro" id="IPR004843">
    <property type="entry name" value="Calcineurin-like_PHP"/>
</dbReference>
<dbReference type="SUPFAM" id="SSF55816">
    <property type="entry name" value="5'-nucleotidase (syn. UDP-sugar hydrolase), C-terminal domain"/>
    <property type="match status" value="1"/>
</dbReference>
<sequence>MTPPPRLVHLSDLETLFDRPADAGRLAGAVGELRDGRTVVVGTGDTTALGALALATEAGRGHGRPFLDAVSPVASTFGNHDFDEGPARAAEWARDTPGTHLAANLEGLDGDAYEPSALVDVAGTRVGLVGVVNPETPEMCHAVESLAFTDPVAAVRGEAAELRRRGAEFVVVLSHCGDGDADVARGTDVDAVLGGHDHELVAERVDGTLVARTRGGQANEYEVVTLGGEPTADVRTPTDAPVDAAIEAEYRERRAAAGVDESVRSFAGPLSTAEVGRAAAAAYRDRGGADVGLIAAGSVRAGLPAAATVGDLLGVVPFPSHLHTLAVRGGDLAAAVRLGRDSPDDTHGHVFAVGASVREDGTVAVDGEPVSPDRTYRVACTSYLTEVAPLAGFEPDAVVDDRGLQYEHLLAHARDGEFGRDAG</sequence>
<organism evidence="4 5">
    <name type="scientific">Halorarum salinum</name>
    <dbReference type="NCBI Taxonomy" id="2743089"/>
    <lineage>
        <taxon>Archaea</taxon>
        <taxon>Methanobacteriati</taxon>
        <taxon>Methanobacteriota</taxon>
        <taxon>Stenosarchaea group</taxon>
        <taxon>Halobacteria</taxon>
        <taxon>Halobacteriales</taxon>
        <taxon>Haloferacaceae</taxon>
        <taxon>Halorarum</taxon>
    </lineage>
</organism>
<dbReference type="InterPro" id="IPR008334">
    <property type="entry name" value="5'-Nucleotdase_C"/>
</dbReference>
<dbReference type="Gene3D" id="3.60.21.10">
    <property type="match status" value="1"/>
</dbReference>
<dbReference type="InterPro" id="IPR036907">
    <property type="entry name" value="5'-Nucleotdase_C_sf"/>
</dbReference>